<comment type="caution">
    <text evidence="5">The sequence shown here is derived from an EMBL/GenBank/DDBJ whole genome shotgun (WGS) entry which is preliminary data.</text>
</comment>
<feature type="domain" description="PAC" evidence="4">
    <location>
        <begin position="340"/>
        <end position="395"/>
    </location>
</feature>
<dbReference type="Gene3D" id="3.30.450.20">
    <property type="entry name" value="PAS domain"/>
    <property type="match status" value="4"/>
</dbReference>
<evidence type="ECO:0000259" key="4">
    <source>
        <dbReference type="PROSITE" id="PS50113"/>
    </source>
</evidence>
<evidence type="ECO:0000313" key="6">
    <source>
        <dbReference type="Proteomes" id="UP000222824"/>
    </source>
</evidence>
<dbReference type="PRINTS" id="PR00344">
    <property type="entry name" value="BCTRLSENSOR"/>
</dbReference>
<evidence type="ECO:0000256" key="1">
    <source>
        <dbReference type="SAM" id="Coils"/>
    </source>
</evidence>
<evidence type="ECO:0000313" key="5">
    <source>
        <dbReference type="EMBL" id="PHQ38729.1"/>
    </source>
</evidence>
<dbReference type="InterPro" id="IPR001610">
    <property type="entry name" value="PAC"/>
</dbReference>
<dbReference type="SUPFAM" id="SSF55785">
    <property type="entry name" value="PYP-like sensor domain (PAS domain)"/>
    <property type="match status" value="4"/>
</dbReference>
<feature type="domain" description="PAS" evidence="3">
    <location>
        <begin position="14"/>
        <end position="68"/>
    </location>
</feature>
<gene>
    <name evidence="5" type="ORF">DJ69_10470</name>
</gene>
<feature type="domain" description="PAS" evidence="3">
    <location>
        <begin position="269"/>
        <end position="339"/>
    </location>
</feature>
<keyword evidence="5" id="KW-0418">Kinase</keyword>
<dbReference type="SMART" id="SM00086">
    <property type="entry name" value="PAC"/>
    <property type="match status" value="2"/>
</dbReference>
<accession>A0A2G1WIR9</accession>
<dbReference type="AlphaFoldDB" id="A0A2G1WIR9"/>
<dbReference type="Gene3D" id="3.30.565.10">
    <property type="entry name" value="Histidine kinase-like ATPase, C-terminal domain"/>
    <property type="match status" value="1"/>
</dbReference>
<dbReference type="InterPro" id="IPR003594">
    <property type="entry name" value="HATPase_dom"/>
</dbReference>
<evidence type="ECO:0000259" key="2">
    <source>
        <dbReference type="PROSITE" id="PS50109"/>
    </source>
</evidence>
<feature type="domain" description="PAS" evidence="3">
    <location>
        <begin position="147"/>
        <end position="193"/>
    </location>
</feature>
<dbReference type="Pfam" id="PF00989">
    <property type="entry name" value="PAS"/>
    <property type="match status" value="2"/>
</dbReference>
<dbReference type="InterPro" id="IPR004358">
    <property type="entry name" value="Sig_transdc_His_kin-like_C"/>
</dbReference>
<keyword evidence="1" id="KW-0175">Coiled coil</keyword>
<organism evidence="5 6">
    <name type="scientific">Halorubrum persicum</name>
    <dbReference type="NCBI Taxonomy" id="1383844"/>
    <lineage>
        <taxon>Archaea</taxon>
        <taxon>Methanobacteriati</taxon>
        <taxon>Methanobacteriota</taxon>
        <taxon>Stenosarchaea group</taxon>
        <taxon>Halobacteria</taxon>
        <taxon>Halobacteriales</taxon>
        <taxon>Haloferacaceae</taxon>
        <taxon>Halorubrum</taxon>
    </lineage>
</organism>
<dbReference type="PANTHER" id="PTHR44757:SF2">
    <property type="entry name" value="BIOFILM ARCHITECTURE MAINTENANCE PROTEIN MBAA"/>
    <property type="match status" value="1"/>
</dbReference>
<dbReference type="Pfam" id="PF02518">
    <property type="entry name" value="HATPase_c"/>
    <property type="match status" value="1"/>
</dbReference>
<protein>
    <submittedName>
        <fullName evidence="5">Histidine kinase</fullName>
    </submittedName>
</protein>
<dbReference type="InterPro" id="IPR000014">
    <property type="entry name" value="PAS"/>
</dbReference>
<keyword evidence="5" id="KW-0808">Transferase</keyword>
<dbReference type="Pfam" id="PF08448">
    <property type="entry name" value="PAS_4"/>
    <property type="match status" value="2"/>
</dbReference>
<evidence type="ECO:0000259" key="3">
    <source>
        <dbReference type="PROSITE" id="PS50112"/>
    </source>
</evidence>
<keyword evidence="6" id="KW-1185">Reference proteome</keyword>
<dbReference type="EMBL" id="NHOA01000084">
    <property type="protein sequence ID" value="PHQ38729.1"/>
    <property type="molecule type" value="Genomic_DNA"/>
</dbReference>
<dbReference type="InterPro" id="IPR036890">
    <property type="entry name" value="HATPase_C_sf"/>
</dbReference>
<dbReference type="InterPro" id="IPR005467">
    <property type="entry name" value="His_kinase_dom"/>
</dbReference>
<dbReference type="SMART" id="SM00387">
    <property type="entry name" value="HATPase_c"/>
    <property type="match status" value="1"/>
</dbReference>
<dbReference type="InterPro" id="IPR035965">
    <property type="entry name" value="PAS-like_dom_sf"/>
</dbReference>
<dbReference type="OrthoDB" id="200505at2157"/>
<dbReference type="InterPro" id="IPR000700">
    <property type="entry name" value="PAS-assoc_C"/>
</dbReference>
<dbReference type="CDD" id="cd00130">
    <property type="entry name" value="PAS"/>
    <property type="match status" value="4"/>
</dbReference>
<dbReference type="PROSITE" id="PS50113">
    <property type="entry name" value="PAC"/>
    <property type="match status" value="3"/>
</dbReference>
<dbReference type="SUPFAM" id="SSF55874">
    <property type="entry name" value="ATPase domain of HSP90 chaperone/DNA topoisomerase II/histidine kinase"/>
    <property type="match status" value="1"/>
</dbReference>
<dbReference type="InterPro" id="IPR013656">
    <property type="entry name" value="PAS_4"/>
</dbReference>
<dbReference type="InterPro" id="IPR013767">
    <property type="entry name" value="PAS_fold"/>
</dbReference>
<feature type="domain" description="PAS" evidence="3">
    <location>
        <begin position="392"/>
        <end position="463"/>
    </location>
</feature>
<dbReference type="GO" id="GO:0006355">
    <property type="term" value="P:regulation of DNA-templated transcription"/>
    <property type="evidence" value="ECO:0007669"/>
    <property type="project" value="InterPro"/>
</dbReference>
<sequence>MSRGASTNSPPTPGDGFFRSFVQGCSDPVLSIDDGGRIVYANPATESAIGYAPDDLRGRRLASLIDDDTSDEGTHWLRGRFESPDGLGGAGHVAVPMARADGGTTTFSATFHEHEGLDHARAADQSAGSTVYTGVFRDGVESASERERKTFRNLIEHAGHAVYVTDTSGTIQYVNPAFTEHTGYEPADVVGETPAILKSGEMSDEYYESLWSTLMAGDVWEEEIVDQRKDGSRYHAHQTIAPVTDEQGTVSRFVAIQIDISDRKAAMGRLKQYRDIVEQLDDPVLLQDLDGGFELCNEAVCELAGKRREALYGTDEFAFMDDETAAEIEAHRQSVIETESVAEYEVSPDFPQSDREPTFSTQRYPYYDGDGELSGTFAVCRDVTEIKAREAELEQYERAVEGATDLIAAVDREGQFLFANQQYRAYHDIGIDEEIAELALEDIVDDEQYADVQRYVDRTLDGRNVEYRTTRVHPNRGKRTLDVRYYALVNPAEDDDGVAGVVGVLRDVTDSESRARQLRVVDRVLQHNLRNALTVIRGRAEQVAELDVPQTGSGAETAVDVSGAASDIVNRANALLSTSEKSHHITEILGDASEREPVDVGRVVEQLGSVVETEFPAAEVSISVPDDPAIASVTTWIDRALGELIRNAIEHHDRKRPVVDVAVEAKPGAVEVRIADDGPGLTDMDRDVLETGQAVEALYHGSGLGLWLVYWVVQRSGGSATARDADPRGTVVTLTLPRAPR</sequence>
<feature type="domain" description="PAC" evidence="4">
    <location>
        <begin position="463"/>
        <end position="520"/>
    </location>
</feature>
<dbReference type="RefSeq" id="WP_099255565.1">
    <property type="nucleotide sequence ID" value="NZ_NHOA01000084.1"/>
</dbReference>
<dbReference type="PROSITE" id="PS50109">
    <property type="entry name" value="HIS_KIN"/>
    <property type="match status" value="1"/>
</dbReference>
<dbReference type="Proteomes" id="UP000222824">
    <property type="component" value="Unassembled WGS sequence"/>
</dbReference>
<dbReference type="PANTHER" id="PTHR44757">
    <property type="entry name" value="DIGUANYLATE CYCLASE DGCP"/>
    <property type="match status" value="1"/>
</dbReference>
<feature type="coiled-coil region" evidence="1">
    <location>
        <begin position="386"/>
        <end position="413"/>
    </location>
</feature>
<reference evidence="5 6" key="1">
    <citation type="journal article" date="2014" name="Front. Microbiol.">
        <title>Population and genomic analysis of the genus Halorubrum.</title>
        <authorList>
            <person name="Fullmer M.S."/>
            <person name="Soucy S.M."/>
            <person name="Swithers K.S."/>
            <person name="Makkay A.M."/>
            <person name="Wheeler R."/>
            <person name="Ventosa A."/>
            <person name="Gogarten J.P."/>
            <person name="Papke R.T."/>
        </authorList>
    </citation>
    <scope>NUCLEOTIDE SEQUENCE [LARGE SCALE GENOMIC DNA]</scope>
    <source>
        <strain evidence="5 6">C49</strain>
    </source>
</reference>
<feature type="domain" description="PAC" evidence="4">
    <location>
        <begin position="218"/>
        <end position="272"/>
    </location>
</feature>
<dbReference type="NCBIfam" id="TIGR00229">
    <property type="entry name" value="sensory_box"/>
    <property type="match status" value="4"/>
</dbReference>
<dbReference type="GO" id="GO:0016301">
    <property type="term" value="F:kinase activity"/>
    <property type="evidence" value="ECO:0007669"/>
    <property type="project" value="UniProtKB-KW"/>
</dbReference>
<proteinExistence type="predicted"/>
<dbReference type="SMART" id="SM00091">
    <property type="entry name" value="PAS"/>
    <property type="match status" value="4"/>
</dbReference>
<dbReference type="InterPro" id="IPR052155">
    <property type="entry name" value="Biofilm_reg_signaling"/>
</dbReference>
<name>A0A2G1WIR9_9EURY</name>
<dbReference type="PROSITE" id="PS50112">
    <property type="entry name" value="PAS"/>
    <property type="match status" value="4"/>
</dbReference>
<feature type="domain" description="Histidine kinase" evidence="2">
    <location>
        <begin position="524"/>
        <end position="740"/>
    </location>
</feature>